<dbReference type="Proteomes" id="UP000557509">
    <property type="component" value="Unassembled WGS sequence"/>
</dbReference>
<feature type="region of interest" description="Disordered" evidence="1">
    <location>
        <begin position="34"/>
        <end position="118"/>
    </location>
</feature>
<accession>A0A7J6JVZ6</accession>
<dbReference type="AlphaFoldDB" id="A0A7J6JVZ6"/>
<evidence type="ECO:0000256" key="1">
    <source>
        <dbReference type="SAM" id="MobiDB-lite"/>
    </source>
</evidence>
<evidence type="ECO:0000313" key="2">
    <source>
        <dbReference type="EMBL" id="KAF4638680.1"/>
    </source>
</evidence>
<name>A0A7J6JVZ6_TOXGO</name>
<evidence type="ECO:0000313" key="3">
    <source>
        <dbReference type="Proteomes" id="UP000557509"/>
    </source>
</evidence>
<feature type="compositionally biased region" description="Basic residues" evidence="1">
    <location>
        <begin position="38"/>
        <end position="90"/>
    </location>
</feature>
<proteinExistence type="predicted"/>
<organism evidence="2 3">
    <name type="scientific">Toxoplasma gondii</name>
    <dbReference type="NCBI Taxonomy" id="5811"/>
    <lineage>
        <taxon>Eukaryota</taxon>
        <taxon>Sar</taxon>
        <taxon>Alveolata</taxon>
        <taxon>Apicomplexa</taxon>
        <taxon>Conoidasida</taxon>
        <taxon>Coccidia</taxon>
        <taxon>Eucoccidiorida</taxon>
        <taxon>Eimeriorina</taxon>
        <taxon>Sarcocystidae</taxon>
        <taxon>Toxoplasma</taxon>
    </lineage>
</organism>
<keyword evidence="3" id="KW-1185">Reference proteome</keyword>
<gene>
    <name evidence="2" type="ORF">TGRH88_062880</name>
</gene>
<reference evidence="2 3" key="1">
    <citation type="submission" date="2020-03" db="EMBL/GenBank/DDBJ databases">
        <title>Genome sequence of Toxoplasma gondii RH-88 strain.</title>
        <authorList>
            <person name="Lorenzi H.A."/>
            <person name="Venepally P."/>
            <person name="Rozenberg A."/>
            <person name="Sibley D."/>
        </authorList>
    </citation>
    <scope>NUCLEOTIDE SEQUENCE [LARGE SCALE GENOMIC DNA]</scope>
    <source>
        <strain evidence="2 3">RH-88</strain>
    </source>
</reference>
<protein>
    <submittedName>
        <fullName evidence="2">Uncharacterized protein</fullName>
    </submittedName>
</protein>
<comment type="caution">
    <text evidence="2">The sequence shown here is derived from an EMBL/GenBank/DDBJ whole genome shotgun (WGS) entry which is preliminary data.</text>
</comment>
<sequence>MKMTREETILTHPRQNLRIRKRRKNDVDERVRAMQRAQTKRNLRRTKKTKMPPRKGGKKRRINHKKMERSTVLRRHQKILARRLERRRRGGERSGDRRKVRRPAMPLQRPGRAVSVAR</sequence>
<dbReference type="EMBL" id="JAAUHK010000197">
    <property type="protein sequence ID" value="KAF4638680.1"/>
    <property type="molecule type" value="Genomic_DNA"/>
</dbReference>